<gene>
    <name evidence="4" type="primary">MRPL27</name>
</gene>
<dbReference type="InterPro" id="IPR001684">
    <property type="entry name" value="Ribosomal_bL27"/>
</dbReference>
<evidence type="ECO:0000256" key="2">
    <source>
        <dbReference type="ARBA" id="ARBA00022980"/>
    </source>
</evidence>
<protein>
    <submittedName>
        <fullName evidence="4">39S ribosomal protein L27,mitochondrial</fullName>
    </submittedName>
</protein>
<sequence>IAPFTSKDFKVSRENLNYKSRSIPSCKVAGIQYPYIFIQTFAEKEDDQILDMFFVLKQLSSIYNKNLSGPLAALIPTINASPLVCQVRGAAKKTAGSCRQQNHNRKRKGKRYGPKFLFDQLVQPGQILFRQKGFRMHPGRNVDYGKDHTLYALREGHVKVTKELVHRPPWCSHGEGPYFERTFVHVAERPKVRKLVCLNPESLKHLLI</sequence>
<dbReference type="PANTHER" id="PTHR15893">
    <property type="entry name" value="RIBOSOMAL PROTEIN L27"/>
    <property type="match status" value="1"/>
</dbReference>
<dbReference type="OrthoDB" id="1867012at2759"/>
<feature type="non-terminal residue" evidence="4">
    <location>
        <position position="1"/>
    </location>
</feature>
<dbReference type="GO" id="GO:0003735">
    <property type="term" value="F:structural constituent of ribosome"/>
    <property type="evidence" value="ECO:0007669"/>
    <property type="project" value="InterPro"/>
</dbReference>
<dbReference type="GO" id="GO:0005762">
    <property type="term" value="C:mitochondrial large ribosomal subunit"/>
    <property type="evidence" value="ECO:0007669"/>
    <property type="project" value="TreeGrafter"/>
</dbReference>
<name>T2M3L8_HYDVU</name>
<dbReference type="AlphaFoldDB" id="T2M3L8"/>
<dbReference type="Gene3D" id="2.40.50.100">
    <property type="match status" value="1"/>
</dbReference>
<evidence type="ECO:0000256" key="1">
    <source>
        <dbReference type="ARBA" id="ARBA00010797"/>
    </source>
</evidence>
<accession>T2M3L8</accession>
<dbReference type="PRINTS" id="PR00063">
    <property type="entry name" value="RIBOSOMALL27"/>
</dbReference>
<comment type="similarity">
    <text evidence="1">Belongs to the bacterial ribosomal protein bL27 family.</text>
</comment>
<keyword evidence="3" id="KW-0687">Ribonucleoprotein</keyword>
<dbReference type="Pfam" id="PF01016">
    <property type="entry name" value="Ribosomal_L27"/>
    <property type="match status" value="1"/>
</dbReference>
<reference evidence="4" key="1">
    <citation type="journal article" date="2013" name="Genome Biol. Evol.">
        <title>Punctuated emergences of genetic and phenotypic innovations in eumetazoan, bilaterian, euteleostome, and hominidae ancestors.</title>
        <authorList>
            <person name="Wenger Y."/>
            <person name="Galliot B."/>
        </authorList>
    </citation>
    <scope>NUCLEOTIDE SEQUENCE</scope>
    <source>
        <tissue evidence="4">Whole animals</tissue>
    </source>
</reference>
<organism evidence="4">
    <name type="scientific">Hydra vulgaris</name>
    <name type="common">Hydra</name>
    <name type="synonym">Hydra attenuata</name>
    <dbReference type="NCBI Taxonomy" id="6087"/>
    <lineage>
        <taxon>Eukaryota</taxon>
        <taxon>Metazoa</taxon>
        <taxon>Cnidaria</taxon>
        <taxon>Hydrozoa</taxon>
        <taxon>Hydroidolina</taxon>
        <taxon>Anthoathecata</taxon>
        <taxon>Aplanulata</taxon>
        <taxon>Hydridae</taxon>
        <taxon>Hydra</taxon>
    </lineage>
</organism>
<proteinExistence type="evidence at transcript level"/>
<dbReference type="SUPFAM" id="SSF110324">
    <property type="entry name" value="Ribosomal L27 protein-like"/>
    <property type="match status" value="1"/>
</dbReference>
<evidence type="ECO:0000313" key="4">
    <source>
        <dbReference type="EMBL" id="CDG66878.1"/>
    </source>
</evidence>
<dbReference type="PANTHER" id="PTHR15893:SF0">
    <property type="entry name" value="LARGE RIBOSOMAL SUBUNIT PROTEIN BL27M"/>
    <property type="match status" value="1"/>
</dbReference>
<dbReference type="EMBL" id="HAAD01000646">
    <property type="protein sequence ID" value="CDG66878.1"/>
    <property type="molecule type" value="mRNA"/>
</dbReference>
<evidence type="ECO:0000256" key="3">
    <source>
        <dbReference type="ARBA" id="ARBA00023274"/>
    </source>
</evidence>
<dbReference type="GO" id="GO:0006412">
    <property type="term" value="P:translation"/>
    <property type="evidence" value="ECO:0007669"/>
    <property type="project" value="InterPro"/>
</dbReference>
<keyword evidence="2 4" id="KW-0689">Ribosomal protein</keyword>